<keyword evidence="9" id="KW-1185">Reference proteome</keyword>
<comment type="similarity">
    <text evidence="6">Belongs to the TVP38/TMEM64 family.</text>
</comment>
<feature type="transmembrane region" description="Helical" evidence="6">
    <location>
        <begin position="118"/>
        <end position="140"/>
    </location>
</feature>
<dbReference type="PANTHER" id="PTHR12677">
    <property type="entry name" value="GOLGI APPARATUS MEMBRANE PROTEIN TVP38-RELATED"/>
    <property type="match status" value="1"/>
</dbReference>
<accession>A0A1Y0ITW5</accession>
<feature type="transmembrane region" description="Helical" evidence="6">
    <location>
        <begin position="147"/>
        <end position="168"/>
    </location>
</feature>
<evidence type="ECO:0000259" key="7">
    <source>
        <dbReference type="Pfam" id="PF09335"/>
    </source>
</evidence>
<dbReference type="GO" id="GO:0005886">
    <property type="term" value="C:plasma membrane"/>
    <property type="evidence" value="ECO:0007669"/>
    <property type="project" value="UniProtKB-SubCell"/>
</dbReference>
<evidence type="ECO:0000313" key="9">
    <source>
        <dbReference type="Proteomes" id="UP000195437"/>
    </source>
</evidence>
<dbReference type="InterPro" id="IPR032816">
    <property type="entry name" value="VTT_dom"/>
</dbReference>
<evidence type="ECO:0000256" key="4">
    <source>
        <dbReference type="ARBA" id="ARBA00022989"/>
    </source>
</evidence>
<comment type="subcellular location">
    <subcellularLocation>
        <location evidence="1 6">Cell membrane</location>
        <topology evidence="1 6">Multi-pass membrane protein</topology>
    </subcellularLocation>
</comment>
<dbReference type="InterPro" id="IPR015414">
    <property type="entry name" value="TMEM64"/>
</dbReference>
<keyword evidence="5 6" id="KW-0472">Membrane</keyword>
<feature type="transmembrane region" description="Helical" evidence="6">
    <location>
        <begin position="180"/>
        <end position="198"/>
    </location>
</feature>
<reference evidence="9" key="1">
    <citation type="submission" date="2017-05" db="EMBL/GenBank/DDBJ databases">
        <authorList>
            <person name="Sung H."/>
        </authorList>
    </citation>
    <scope>NUCLEOTIDE SEQUENCE [LARGE SCALE GENOMIC DNA]</scope>
    <source>
        <strain evidence="9">AR23208</strain>
    </source>
</reference>
<dbReference type="EMBL" id="CP021434">
    <property type="protein sequence ID" value="ARU63770.1"/>
    <property type="molecule type" value="Genomic_DNA"/>
</dbReference>
<evidence type="ECO:0000313" key="8">
    <source>
        <dbReference type="EMBL" id="ARU63770.1"/>
    </source>
</evidence>
<dbReference type="AlphaFoldDB" id="A0A1Y0ITW5"/>
<keyword evidence="4 6" id="KW-1133">Transmembrane helix</keyword>
<organism evidence="8 9">
    <name type="scientific">Tumebacillus avium</name>
    <dbReference type="NCBI Taxonomy" id="1903704"/>
    <lineage>
        <taxon>Bacteria</taxon>
        <taxon>Bacillati</taxon>
        <taxon>Bacillota</taxon>
        <taxon>Bacilli</taxon>
        <taxon>Bacillales</taxon>
        <taxon>Alicyclobacillaceae</taxon>
        <taxon>Tumebacillus</taxon>
    </lineage>
</organism>
<dbReference type="Pfam" id="PF09335">
    <property type="entry name" value="VTT_dom"/>
    <property type="match status" value="1"/>
</dbReference>
<name>A0A1Y0ITW5_9BACL</name>
<feature type="domain" description="VTT" evidence="7">
    <location>
        <begin position="52"/>
        <end position="170"/>
    </location>
</feature>
<evidence type="ECO:0000256" key="3">
    <source>
        <dbReference type="ARBA" id="ARBA00022692"/>
    </source>
</evidence>
<dbReference type="OrthoDB" id="2381682at2"/>
<dbReference type="Proteomes" id="UP000195437">
    <property type="component" value="Chromosome"/>
</dbReference>
<dbReference type="RefSeq" id="WP_087459103.1">
    <property type="nucleotide sequence ID" value="NZ_CP021434.1"/>
</dbReference>
<feature type="transmembrane region" description="Helical" evidence="6">
    <location>
        <begin position="33"/>
        <end position="57"/>
    </location>
</feature>
<proteinExistence type="inferred from homology"/>
<dbReference type="KEGG" id="tum:CBW65_03390"/>
<evidence type="ECO:0000256" key="6">
    <source>
        <dbReference type="RuleBase" id="RU366058"/>
    </source>
</evidence>
<keyword evidence="2 6" id="KW-1003">Cell membrane</keyword>
<feature type="transmembrane region" description="Helical" evidence="6">
    <location>
        <begin position="64"/>
        <end position="89"/>
    </location>
</feature>
<evidence type="ECO:0000256" key="2">
    <source>
        <dbReference type="ARBA" id="ARBA00022475"/>
    </source>
</evidence>
<keyword evidence="3 6" id="KW-0812">Transmembrane</keyword>
<evidence type="ECO:0000256" key="1">
    <source>
        <dbReference type="ARBA" id="ARBA00004651"/>
    </source>
</evidence>
<evidence type="ECO:0000256" key="5">
    <source>
        <dbReference type="ARBA" id="ARBA00023136"/>
    </source>
</evidence>
<gene>
    <name evidence="8" type="ORF">CBW65_03390</name>
</gene>
<sequence length="212" mass="23589">MKKVLIAVLFVAIIVLGYQYKDPFMDIIEAGGWLAVLVSILLYSIIVFFPVVPALLLVGVIGAVFGTVLGTGITLCGALVGTTIMFLMARYGFRSWAQGILDKYPKAKEYEGYFEQNAFLSIIAVRIVPVVPTQVVNILTGVSKVPWILFFAATALGSLPRLLIFAFVGNSFEDNKMTSILTYAAYMVVIFIFTYIFMKRRMEAQQQKQIEE</sequence>
<dbReference type="PANTHER" id="PTHR12677:SF59">
    <property type="entry name" value="GOLGI APPARATUS MEMBRANE PROTEIN TVP38-RELATED"/>
    <property type="match status" value="1"/>
</dbReference>
<protein>
    <recommendedName>
        <fullName evidence="6">TVP38/TMEM64 family membrane protein</fullName>
    </recommendedName>
</protein>